<organism evidence="2 3">
    <name type="scientific">Legionella santicrucis</name>
    <dbReference type="NCBI Taxonomy" id="45074"/>
    <lineage>
        <taxon>Bacteria</taxon>
        <taxon>Pseudomonadati</taxon>
        <taxon>Pseudomonadota</taxon>
        <taxon>Gammaproteobacteria</taxon>
        <taxon>Legionellales</taxon>
        <taxon>Legionellaceae</taxon>
        <taxon>Legionella</taxon>
    </lineage>
</organism>
<evidence type="ECO:0000256" key="1">
    <source>
        <dbReference type="SAM" id="Phobius"/>
    </source>
</evidence>
<sequence length="105" mass="12346">MNQQKGFSLIEVLLSLFLVTTLALALLQQQSQSKYMLNQLVTRIQATYYLDQIEETLTAQIKKHPFLPPFFHLVLQHKDQDVLVKLAWHEQLDFINRKHSSIELK</sequence>
<comment type="caution">
    <text evidence="2">The sequence shown here is derived from an EMBL/GenBank/DDBJ whole genome shotgun (WGS) entry which is preliminary data.</text>
</comment>
<keyword evidence="1" id="KW-0472">Membrane</keyword>
<dbReference type="Pfam" id="PF07963">
    <property type="entry name" value="N_methyl"/>
    <property type="match status" value="1"/>
</dbReference>
<dbReference type="OrthoDB" id="5653530at2"/>
<name>A0A0W0YA12_9GAMM</name>
<dbReference type="EMBL" id="LNYU01000091">
    <property type="protein sequence ID" value="KTD53788.1"/>
    <property type="molecule type" value="Genomic_DNA"/>
</dbReference>
<keyword evidence="1" id="KW-0812">Transmembrane</keyword>
<dbReference type="AlphaFoldDB" id="A0A0W0YA12"/>
<gene>
    <name evidence="2" type="ORF">Lsan_4198</name>
</gene>
<protein>
    <recommendedName>
        <fullName evidence="4">Tfp pilus assembly protein PilV</fullName>
    </recommendedName>
</protein>
<dbReference type="RefSeq" id="WP_058516056.1">
    <property type="nucleotide sequence ID" value="NZ_CAAAIH010000008.1"/>
</dbReference>
<dbReference type="STRING" id="45074.Lsan_4198"/>
<evidence type="ECO:0000313" key="3">
    <source>
        <dbReference type="Proteomes" id="UP000054703"/>
    </source>
</evidence>
<proteinExistence type="predicted"/>
<keyword evidence="3" id="KW-1185">Reference proteome</keyword>
<dbReference type="InterPro" id="IPR012902">
    <property type="entry name" value="N_methyl_site"/>
</dbReference>
<dbReference type="PROSITE" id="PS00409">
    <property type="entry name" value="PROKAR_NTER_METHYL"/>
    <property type="match status" value="1"/>
</dbReference>
<accession>A0A0W0YA12</accession>
<evidence type="ECO:0008006" key="4">
    <source>
        <dbReference type="Google" id="ProtNLM"/>
    </source>
</evidence>
<reference evidence="2 3" key="1">
    <citation type="submission" date="2015-11" db="EMBL/GenBank/DDBJ databases">
        <title>Genomic analysis of 38 Legionella species identifies large and diverse effector repertoires.</title>
        <authorList>
            <person name="Burstein D."/>
            <person name="Amaro F."/>
            <person name="Zusman T."/>
            <person name="Lifshitz Z."/>
            <person name="Cohen O."/>
            <person name="Gilbert J.A."/>
            <person name="Pupko T."/>
            <person name="Shuman H.A."/>
            <person name="Segal G."/>
        </authorList>
    </citation>
    <scope>NUCLEOTIDE SEQUENCE [LARGE SCALE GENOMIC DNA]</scope>
    <source>
        <strain evidence="2 3">SC-63-C7</strain>
    </source>
</reference>
<dbReference type="NCBIfam" id="TIGR02532">
    <property type="entry name" value="IV_pilin_GFxxxE"/>
    <property type="match status" value="1"/>
</dbReference>
<feature type="transmembrane region" description="Helical" evidence="1">
    <location>
        <begin position="6"/>
        <end position="27"/>
    </location>
</feature>
<keyword evidence="1" id="KW-1133">Transmembrane helix</keyword>
<dbReference type="Proteomes" id="UP000054703">
    <property type="component" value="Unassembled WGS sequence"/>
</dbReference>
<dbReference type="PATRIC" id="fig|45074.5.peg.4513"/>
<evidence type="ECO:0000313" key="2">
    <source>
        <dbReference type="EMBL" id="KTD53788.1"/>
    </source>
</evidence>